<dbReference type="PANTHER" id="PTHR43863">
    <property type="entry name" value="HYDROLASE, PUTATIVE (AFU_ORTHOLOGUE AFUA_1G03140)-RELATED"/>
    <property type="match status" value="1"/>
</dbReference>
<keyword evidence="2" id="KW-0326">Glycosidase</keyword>
<gene>
    <name evidence="7" type="ORF">ENW50_01895</name>
</gene>
<dbReference type="GO" id="GO:0004553">
    <property type="term" value="F:hydrolase activity, hydrolyzing O-glycosyl compounds"/>
    <property type="evidence" value="ECO:0007669"/>
    <property type="project" value="InterPro"/>
</dbReference>
<dbReference type="SUPFAM" id="SSF74650">
    <property type="entry name" value="Galactose mutarotase-like"/>
    <property type="match status" value="1"/>
</dbReference>
<feature type="domain" description="Glycoside hydrolase family 31 N-terminal" evidence="4">
    <location>
        <begin position="116"/>
        <end position="279"/>
    </location>
</feature>
<dbReference type="InterPro" id="IPR013780">
    <property type="entry name" value="Glyco_hydro_b"/>
</dbReference>
<feature type="domain" description="Glycosyl hydrolase family 31 C-terminal" evidence="6">
    <location>
        <begin position="652"/>
        <end position="743"/>
    </location>
</feature>
<keyword evidence="2 7" id="KW-0378">Hydrolase</keyword>
<dbReference type="InterPro" id="IPR011013">
    <property type="entry name" value="Gal_mutarotase_sf_dom"/>
</dbReference>
<dbReference type="GO" id="GO:0030246">
    <property type="term" value="F:carbohydrate binding"/>
    <property type="evidence" value="ECO:0007669"/>
    <property type="project" value="InterPro"/>
</dbReference>
<evidence type="ECO:0000313" key="7">
    <source>
        <dbReference type="EMBL" id="HGY93432.1"/>
    </source>
</evidence>
<reference evidence="7" key="1">
    <citation type="journal article" date="2020" name="mSystems">
        <title>Genome- and Community-Level Interaction Insights into Carbon Utilization and Element Cycling Functions of Hydrothermarchaeota in Hydrothermal Sediment.</title>
        <authorList>
            <person name="Zhou Z."/>
            <person name="Liu Y."/>
            <person name="Xu W."/>
            <person name="Pan J."/>
            <person name="Luo Z.H."/>
            <person name="Li M."/>
        </authorList>
    </citation>
    <scope>NUCLEOTIDE SEQUENCE [LARGE SCALE GENOMIC DNA]</scope>
    <source>
        <strain evidence="7">SpSt-855</strain>
    </source>
</reference>
<proteinExistence type="inferred from homology"/>
<comment type="caution">
    <text evidence="7">The sequence shown here is derived from an EMBL/GenBank/DDBJ whole genome shotgun (WGS) entry which is preliminary data.</text>
</comment>
<dbReference type="Gene3D" id="2.60.40.1760">
    <property type="entry name" value="glycosyl hydrolase (family 31)"/>
    <property type="match status" value="1"/>
</dbReference>
<name>A0A7V4XQY6_9BACT</name>
<evidence type="ECO:0000256" key="1">
    <source>
        <dbReference type="ARBA" id="ARBA00007806"/>
    </source>
</evidence>
<dbReference type="InterPro" id="IPR048395">
    <property type="entry name" value="Glyco_hydro_31_C"/>
</dbReference>
<dbReference type="Gene3D" id="2.60.40.1180">
    <property type="entry name" value="Golgi alpha-mannosidase II"/>
    <property type="match status" value="2"/>
</dbReference>
<dbReference type="Pfam" id="PF21365">
    <property type="entry name" value="Glyco_hydro_31_3rd"/>
    <property type="match status" value="1"/>
</dbReference>
<dbReference type="PANTHER" id="PTHR43863:SF2">
    <property type="entry name" value="MALTASE-GLUCOAMYLASE"/>
    <property type="match status" value="1"/>
</dbReference>
<dbReference type="InterPro" id="IPR033403">
    <property type="entry name" value="DUF5110"/>
</dbReference>
<dbReference type="Pfam" id="PF17137">
    <property type="entry name" value="DUF5110"/>
    <property type="match status" value="1"/>
</dbReference>
<accession>A0A7V4XQY6</accession>
<dbReference type="EMBL" id="DTKL01000015">
    <property type="protein sequence ID" value="HGY93432.1"/>
    <property type="molecule type" value="Genomic_DNA"/>
</dbReference>
<organism evidence="7">
    <name type="scientific">Acidobacterium capsulatum</name>
    <dbReference type="NCBI Taxonomy" id="33075"/>
    <lineage>
        <taxon>Bacteria</taxon>
        <taxon>Pseudomonadati</taxon>
        <taxon>Acidobacteriota</taxon>
        <taxon>Terriglobia</taxon>
        <taxon>Terriglobales</taxon>
        <taxon>Acidobacteriaceae</taxon>
        <taxon>Acidobacterium</taxon>
    </lineage>
</organism>
<dbReference type="SUPFAM" id="SSF51445">
    <property type="entry name" value="(Trans)glycosidases"/>
    <property type="match status" value="1"/>
</dbReference>
<dbReference type="CDD" id="cd14752">
    <property type="entry name" value="GH31_N"/>
    <property type="match status" value="1"/>
</dbReference>
<dbReference type="InterPro" id="IPR000322">
    <property type="entry name" value="Glyco_hydro_31_TIM"/>
</dbReference>
<evidence type="ECO:0000256" key="2">
    <source>
        <dbReference type="RuleBase" id="RU361185"/>
    </source>
</evidence>
<comment type="similarity">
    <text evidence="1 2">Belongs to the glycosyl hydrolase 31 family.</text>
</comment>
<sequence length="874" mass="96788">MHHRGRPHPLPLPRTSACSMKTQAWLPARGSITNPCPGKELHTGSPSLITLSCQTMRPLPPSFRRLQSSASACLLAALILGSTSAVQAQGAPHADRVVSWSRTQNAVLLHLTGGMLRVQPCAANIARITFSHAETLPETEDPAVLPSACKPAEFHVTETAKSVAVETASLHIRIDRYSGAIDFASADGKPLLQESSWPYPRQLKADSTDGLAAERASVWFALTPSEHLYGLGQHQNGLLNQRNLNYQLSQDNTNISIPFFISSRGYGLFWNNASVTRWDNRFAPVLHISSSVANAIDYYFIAGPSFDRILSGYRQLTGQAALLPRWAYGFWQSKLAYHSQRELLGIAAKYRALQIPLDNIVLDMGWETKLGSRVFNRNFPDPAAMVKTLHNEHVHVMVSVWPIFQPGSANFRAMQQHGYFVTGGVNRIPAYYPGSQLYDAFNSKARALYWQQIRRSLYNIGVDAFWMDSSEPSDMFEEEHGPMLAGAHTALGNGSRYANMYPLMTTTAVYQGQRSVSDKRVFILSRSAFAGMQRNGAAAWSGDIATDFATLRHEIPAGLNYSMTGLPYWTTDIGGFLGGDTTNPAYRELYVRWFQYGAFCPIFRTHGARKNNQNELWSFGAQDQKILTLYDRLRYRLMPYTYALAGRTTLAGYTPMRALAFDFRQDSQALDIANEFMYGPSILVAPVTHAGALSRRVYLPQDPGEITDWYDFWTGERLQGSQTVTRASPLATLPLYIRAGSILPMGPEEQYTGEYPNAPIELRIYPGANGQITLYEDDGLTYAYEHGQYAQIPIAWNNASHTLTIGPTQGAYPGMRTERVFHLILVRPGHGTGEAVGTADATVHYAGKVVQVRLSAPAPARSTSHKPDESAPQS</sequence>
<dbReference type="AlphaFoldDB" id="A0A7V4XQY6"/>
<dbReference type="InterPro" id="IPR017853">
    <property type="entry name" value="GH"/>
</dbReference>
<dbReference type="InterPro" id="IPR051816">
    <property type="entry name" value="Glycosyl_Hydrolase_31"/>
</dbReference>
<dbReference type="CDD" id="cd06591">
    <property type="entry name" value="GH31_xylosidase_XylS"/>
    <property type="match status" value="1"/>
</dbReference>
<evidence type="ECO:0000259" key="6">
    <source>
        <dbReference type="Pfam" id="PF21365"/>
    </source>
</evidence>
<evidence type="ECO:0000259" key="5">
    <source>
        <dbReference type="Pfam" id="PF17137"/>
    </source>
</evidence>
<dbReference type="GO" id="GO:0005975">
    <property type="term" value="P:carbohydrate metabolic process"/>
    <property type="evidence" value="ECO:0007669"/>
    <property type="project" value="InterPro"/>
</dbReference>
<dbReference type="SUPFAM" id="SSF51011">
    <property type="entry name" value="Glycosyl hydrolase domain"/>
    <property type="match status" value="1"/>
</dbReference>
<evidence type="ECO:0000259" key="4">
    <source>
        <dbReference type="Pfam" id="PF13802"/>
    </source>
</evidence>
<dbReference type="Pfam" id="PF13802">
    <property type="entry name" value="Gal_mutarotas_2"/>
    <property type="match status" value="1"/>
</dbReference>
<feature type="domain" description="Glycoside hydrolase family 31 TIM barrel" evidence="3">
    <location>
        <begin position="321"/>
        <end position="644"/>
    </location>
</feature>
<dbReference type="Gene3D" id="3.20.20.80">
    <property type="entry name" value="Glycosidases"/>
    <property type="match status" value="1"/>
</dbReference>
<protein>
    <submittedName>
        <fullName evidence="7">Glycoside hydrolase family 31 protein</fullName>
    </submittedName>
</protein>
<evidence type="ECO:0000259" key="3">
    <source>
        <dbReference type="Pfam" id="PF01055"/>
    </source>
</evidence>
<dbReference type="InterPro" id="IPR025887">
    <property type="entry name" value="Glyco_hydro_31_N_dom"/>
</dbReference>
<feature type="domain" description="DUF5110" evidence="5">
    <location>
        <begin position="759"/>
        <end position="826"/>
    </location>
</feature>
<dbReference type="Pfam" id="PF01055">
    <property type="entry name" value="Glyco_hydro_31_2nd"/>
    <property type="match status" value="1"/>
</dbReference>